<dbReference type="PANTHER" id="PTHR23354">
    <property type="entry name" value="NUCLEOLAR PROTEIN 7/ESTROGEN RECEPTOR COACTIVATOR-RELATED"/>
    <property type="match status" value="1"/>
</dbReference>
<dbReference type="Pfam" id="PF07534">
    <property type="entry name" value="TLD"/>
    <property type="match status" value="1"/>
</dbReference>
<accession>A0A8S1NF68</accession>
<dbReference type="PANTHER" id="PTHR23354:SF122">
    <property type="entry name" value="GTPASE-ACTIVATING PROTEIN SKYWALKER"/>
    <property type="match status" value="1"/>
</dbReference>
<dbReference type="InterPro" id="IPR006571">
    <property type="entry name" value="TLDc_dom"/>
</dbReference>
<gene>
    <name evidence="2" type="ORF">PSON_ATCC_30995.1.T0580034</name>
</gene>
<protein>
    <recommendedName>
        <fullName evidence="1">TLDc domain-containing protein</fullName>
    </recommendedName>
</protein>
<dbReference type="OrthoDB" id="309150at2759"/>
<dbReference type="Proteomes" id="UP000692954">
    <property type="component" value="Unassembled WGS sequence"/>
</dbReference>
<dbReference type="EMBL" id="CAJJDN010000058">
    <property type="protein sequence ID" value="CAD8091747.1"/>
    <property type="molecule type" value="Genomic_DNA"/>
</dbReference>
<comment type="caution">
    <text evidence="2">The sequence shown here is derived from an EMBL/GenBank/DDBJ whole genome shotgun (WGS) entry which is preliminary data.</text>
</comment>
<dbReference type="AlphaFoldDB" id="A0A8S1NF68"/>
<reference evidence="2" key="1">
    <citation type="submission" date="2021-01" db="EMBL/GenBank/DDBJ databases">
        <authorList>
            <consortium name="Genoscope - CEA"/>
            <person name="William W."/>
        </authorList>
    </citation>
    <scope>NUCLEOTIDE SEQUENCE</scope>
</reference>
<evidence type="ECO:0000259" key="1">
    <source>
        <dbReference type="PROSITE" id="PS51886"/>
    </source>
</evidence>
<sequence>MKLIPCLKHDGSYLLFIKQDKNETKFFCEQQFLISKLNLSTSLQEIFTNLYQYDENTVNNLLIDFQTQFSNIEKALKIVYKELEQHSKSILEIKLKIRNELKKIIKFDQFQQFSVNLEQLGDSINIQAIEQNEKNLHEYLQELTKNNCQELNLKLIDVLERIQREPKNLNEEQYPQCRKLQNYFKSFNLNQQSLAQYDNLLNIVQCSTKYDGELLSSNQLCKIINYIQSKLNKKVKTFQQIYFGTKDGLNGKVFWNKVNEKSNLLMIFKSKSGFIFGGFSPCQWQQSLNNYVKDNTWSSFLFSQTHDQIYPLKGDAFYCNLQYGPTFGGDFYKGSHDIYIDKNFQEGYSNLGTAYQCDQYQIVNTSTHLFGQVIPRIEECEIYQVIYV</sequence>
<feature type="domain" description="TLDc" evidence="1">
    <location>
        <begin position="213"/>
        <end position="386"/>
    </location>
</feature>
<organism evidence="2 3">
    <name type="scientific">Paramecium sonneborni</name>
    <dbReference type="NCBI Taxonomy" id="65129"/>
    <lineage>
        <taxon>Eukaryota</taxon>
        <taxon>Sar</taxon>
        <taxon>Alveolata</taxon>
        <taxon>Ciliophora</taxon>
        <taxon>Intramacronucleata</taxon>
        <taxon>Oligohymenophorea</taxon>
        <taxon>Peniculida</taxon>
        <taxon>Parameciidae</taxon>
        <taxon>Paramecium</taxon>
    </lineage>
</organism>
<evidence type="ECO:0000313" key="2">
    <source>
        <dbReference type="EMBL" id="CAD8091747.1"/>
    </source>
</evidence>
<name>A0A8S1NF68_9CILI</name>
<dbReference type="PROSITE" id="PS51886">
    <property type="entry name" value="TLDC"/>
    <property type="match status" value="1"/>
</dbReference>
<proteinExistence type="predicted"/>
<evidence type="ECO:0000313" key="3">
    <source>
        <dbReference type="Proteomes" id="UP000692954"/>
    </source>
</evidence>
<keyword evidence="3" id="KW-1185">Reference proteome</keyword>